<dbReference type="GO" id="GO:0006260">
    <property type="term" value="P:DNA replication"/>
    <property type="evidence" value="ECO:0007669"/>
    <property type="project" value="UniProtKB-KW"/>
</dbReference>
<evidence type="ECO:0000256" key="8">
    <source>
        <dbReference type="ARBA" id="ARBA00022723"/>
    </source>
</evidence>
<dbReference type="InterPro" id="IPR028207">
    <property type="entry name" value="DNA_pol_B_palm_palm"/>
</dbReference>
<feature type="compositionally biased region" description="Basic and acidic residues" evidence="19">
    <location>
        <begin position="16"/>
        <end position="30"/>
    </location>
</feature>
<dbReference type="PRINTS" id="PR00869">
    <property type="entry name" value="DNAPOLX"/>
</dbReference>
<dbReference type="InterPro" id="IPR043519">
    <property type="entry name" value="NT_sf"/>
</dbReference>
<comment type="subunit">
    <text evidence="17">Interacts with PCNA. Interacts with PAXX; promoting POLL recruitment to double-strand breaks (DSBs) and stimulation of the end-filling activity of POLL. Interacts with XRCC4; promoting POLL recruitment to double-strand breaks (DSBs) and stimulation of the end-filling activity of POLL. Interacts with NHEJ1/XLF; promoting POLL recruitment to double-strand breaks (DSBs) and stimulation of the end-filling activity of POLL.</text>
</comment>
<accession>A0A8J1XU29</accession>
<dbReference type="PROSITE" id="PS50172">
    <property type="entry name" value="BRCT"/>
    <property type="match status" value="1"/>
</dbReference>
<dbReference type="Gene3D" id="3.30.210.10">
    <property type="entry name" value="DNA polymerase, thumb domain"/>
    <property type="match status" value="1"/>
</dbReference>
<dbReference type="SMART" id="SM00483">
    <property type="entry name" value="POLXc"/>
    <property type="match status" value="1"/>
</dbReference>
<keyword evidence="5 18" id="KW-0808">Transferase</keyword>
<evidence type="ECO:0000256" key="18">
    <source>
        <dbReference type="RuleBase" id="RU366014"/>
    </source>
</evidence>
<comment type="similarity">
    <text evidence="3 18">Belongs to the DNA polymerase type-X family.</text>
</comment>
<keyword evidence="9 18" id="KW-0227">DNA damage</keyword>
<evidence type="ECO:0000256" key="14">
    <source>
        <dbReference type="ARBA" id="ARBA00023242"/>
    </source>
</evidence>
<dbReference type="FunFam" id="3.30.210.10:FF:000001">
    <property type="entry name" value="DNA polymerase lambda"/>
    <property type="match status" value="1"/>
</dbReference>
<comment type="caution">
    <text evidence="20">The sequence shown here is derived from an EMBL/GenBank/DDBJ whole genome shotgun (WGS) entry which is preliminary data.</text>
</comment>
<keyword evidence="10 18" id="KW-0239">DNA-directed DNA polymerase</keyword>
<comment type="function">
    <text evidence="16">DNA polymerase that functions in several pathways of DNA repair. Involved in base excision repair (BER) responsible for repair of lesions that give rise to abasic (AP) sites in DNA. Also contributes to DNA double-strand break repair by non-homologous end joining and homologous recombination. Has both template-dependent and template-independent (terminal transferase) DNA polymerase activities. Also has a 5'-deoxyribose-5-phosphate lyase (dRP lyase) activity.</text>
</comment>
<dbReference type="CDD" id="cd00141">
    <property type="entry name" value="NT_POLXc"/>
    <property type="match status" value="1"/>
</dbReference>
<dbReference type="PROSITE" id="PS00522">
    <property type="entry name" value="DNA_POLYMERASE_X"/>
    <property type="match status" value="1"/>
</dbReference>
<evidence type="ECO:0000256" key="7">
    <source>
        <dbReference type="ARBA" id="ARBA00022705"/>
    </source>
</evidence>
<dbReference type="GO" id="GO:0005634">
    <property type="term" value="C:nucleus"/>
    <property type="evidence" value="ECO:0007669"/>
    <property type="project" value="UniProtKB-SubCell"/>
</dbReference>
<evidence type="ECO:0000256" key="12">
    <source>
        <dbReference type="ARBA" id="ARBA00023204"/>
    </source>
</evidence>
<dbReference type="GO" id="GO:0016829">
    <property type="term" value="F:lyase activity"/>
    <property type="evidence" value="ECO:0007669"/>
    <property type="project" value="UniProtKB-KW"/>
</dbReference>
<dbReference type="Pfam" id="PF14791">
    <property type="entry name" value="DNA_pol_B_thumb"/>
    <property type="match status" value="1"/>
</dbReference>
<evidence type="ECO:0000256" key="3">
    <source>
        <dbReference type="ARBA" id="ARBA00008323"/>
    </source>
</evidence>
<feature type="compositionally biased region" description="Basic and acidic residues" evidence="19">
    <location>
        <begin position="170"/>
        <end position="184"/>
    </location>
</feature>
<dbReference type="SUPFAM" id="SSF81301">
    <property type="entry name" value="Nucleotidyltransferase"/>
    <property type="match status" value="1"/>
</dbReference>
<dbReference type="Gene3D" id="1.10.150.110">
    <property type="entry name" value="DNA polymerase beta, N-terminal domain-like"/>
    <property type="match status" value="1"/>
</dbReference>
<comment type="cofactor">
    <cofactor evidence="1">
        <name>Mn(2+)</name>
        <dbReference type="ChEBI" id="CHEBI:29035"/>
    </cofactor>
</comment>
<evidence type="ECO:0000256" key="16">
    <source>
        <dbReference type="ARBA" id="ARBA00054974"/>
    </source>
</evidence>
<evidence type="ECO:0000256" key="5">
    <source>
        <dbReference type="ARBA" id="ARBA00022679"/>
    </source>
</evidence>
<evidence type="ECO:0000256" key="15">
    <source>
        <dbReference type="ARBA" id="ARBA00049244"/>
    </source>
</evidence>
<keyword evidence="14 18" id="KW-0539">Nucleus</keyword>
<dbReference type="InterPro" id="IPR001357">
    <property type="entry name" value="BRCT_dom"/>
</dbReference>
<dbReference type="Gene3D" id="3.40.50.10190">
    <property type="entry name" value="BRCT domain"/>
    <property type="match status" value="1"/>
</dbReference>
<dbReference type="AlphaFoldDB" id="A0A8J1XU29"/>
<dbReference type="GO" id="GO:0046872">
    <property type="term" value="F:metal ion binding"/>
    <property type="evidence" value="ECO:0007669"/>
    <property type="project" value="UniProtKB-UniRule"/>
</dbReference>
<evidence type="ECO:0000313" key="21">
    <source>
        <dbReference type="Proteomes" id="UP000749559"/>
    </source>
</evidence>
<dbReference type="SUPFAM" id="SSF81585">
    <property type="entry name" value="PsbU/PolX domain-like"/>
    <property type="match status" value="1"/>
</dbReference>
<keyword evidence="21" id="KW-1185">Reference proteome</keyword>
<evidence type="ECO:0000256" key="1">
    <source>
        <dbReference type="ARBA" id="ARBA00001936"/>
    </source>
</evidence>
<dbReference type="Pfam" id="PF14792">
    <property type="entry name" value="DNA_pol_B_palm"/>
    <property type="match status" value="1"/>
</dbReference>
<protein>
    <recommendedName>
        <fullName evidence="18">DNA polymerase</fullName>
        <ecNumber evidence="18">2.7.7.7</ecNumber>
    </recommendedName>
</protein>
<dbReference type="FunFam" id="1.10.150.20:FF:000010">
    <property type="entry name" value="DNA polymerase lambda"/>
    <property type="match status" value="1"/>
</dbReference>
<gene>
    <name evidence="20" type="ORF">OFUS_LOCUS20400</name>
</gene>
<keyword evidence="7" id="KW-0235">DNA replication</keyword>
<dbReference type="InterPro" id="IPR037160">
    <property type="entry name" value="DNA_Pol_thumb_sf"/>
</dbReference>
<dbReference type="InterPro" id="IPR029398">
    <property type="entry name" value="PolB_thumb"/>
</dbReference>
<keyword evidence="6 18" id="KW-0548">Nucleotidyltransferase</keyword>
<dbReference type="Pfam" id="PF10391">
    <property type="entry name" value="DNA_pol_lambd_f"/>
    <property type="match status" value="1"/>
</dbReference>
<evidence type="ECO:0000256" key="19">
    <source>
        <dbReference type="SAM" id="MobiDB-lite"/>
    </source>
</evidence>
<evidence type="ECO:0000256" key="13">
    <source>
        <dbReference type="ARBA" id="ARBA00023239"/>
    </source>
</evidence>
<evidence type="ECO:0000256" key="2">
    <source>
        <dbReference type="ARBA" id="ARBA00004123"/>
    </source>
</evidence>
<dbReference type="InterPro" id="IPR018944">
    <property type="entry name" value="DNA_pol_lambd_fingers_domain"/>
</dbReference>
<keyword evidence="12 18" id="KW-0234">DNA repair</keyword>
<dbReference type="OrthoDB" id="205514at2759"/>
<dbReference type="InterPro" id="IPR036420">
    <property type="entry name" value="BRCT_dom_sf"/>
</dbReference>
<dbReference type="InterPro" id="IPR002008">
    <property type="entry name" value="DNA_pol_X_beta-like"/>
</dbReference>
<dbReference type="FunFam" id="3.30.460.10:FF:000020">
    <property type="entry name" value="DNA polymerase lambda"/>
    <property type="match status" value="1"/>
</dbReference>
<dbReference type="PANTHER" id="PTHR11276">
    <property type="entry name" value="DNA POLYMERASE TYPE-X FAMILY MEMBER"/>
    <property type="match status" value="1"/>
</dbReference>
<evidence type="ECO:0000256" key="11">
    <source>
        <dbReference type="ARBA" id="ARBA00023125"/>
    </source>
</evidence>
<dbReference type="InterPro" id="IPR010996">
    <property type="entry name" value="HHH_MUS81"/>
</dbReference>
<dbReference type="InterPro" id="IPR022312">
    <property type="entry name" value="DNA_pol_X"/>
</dbReference>
<evidence type="ECO:0000256" key="9">
    <source>
        <dbReference type="ARBA" id="ARBA00022763"/>
    </source>
</evidence>
<dbReference type="SUPFAM" id="SSF47802">
    <property type="entry name" value="DNA polymerase beta, N-terminal domain-like"/>
    <property type="match status" value="1"/>
</dbReference>
<evidence type="ECO:0000256" key="10">
    <source>
        <dbReference type="ARBA" id="ARBA00022932"/>
    </source>
</evidence>
<dbReference type="Pfam" id="PF00533">
    <property type="entry name" value="BRCT"/>
    <property type="match status" value="1"/>
</dbReference>
<name>A0A8J1XU29_OWEFU</name>
<dbReference type="FunFam" id="1.10.150.110:FF:000004">
    <property type="entry name" value="DNA polymerase lambda"/>
    <property type="match status" value="1"/>
</dbReference>
<keyword evidence="11" id="KW-0238">DNA-binding</keyword>
<evidence type="ECO:0000256" key="17">
    <source>
        <dbReference type="ARBA" id="ARBA00061803"/>
    </source>
</evidence>
<sequence length="560" mass="63105">MASRNMPSTNKRKRGKNEDLDAEKCKKSKLEPGGNSAKSTAENNNRFLNGLHILIISAGIQKFRFDIFKKQIIKYGGIYMEKFTDETSHIIVDEKMELDRLCRILKWDSIPTGVKIIKSLWLSGCLKDNNLNSSANFELDNQEFRVQSVKNDLLNDNVKVEPSTSNYSPKNEHSPTKDHSPKKDHSSKKAAYSDADSDYDEANDRALPASPKGHKHIPTEKWVCSAASSDKKKEIPNKNVIAKLEEMAKNYKNSADKWRSFGYQKAIAALKTYNKEITTYEDAVALRGVGKKLADKIWEIIQTGELRKLNEISSTDEAKTTNMFSDIWGVGATTARLWYTQGHRTLANLEKNANLNRQQKVGLRLYDDLKERMTREEAGKIEQYVKETAQKINPGLIAMACGSYRRGKQTCGDVDVLVTHPDGKSHKGVFQKLLHGLHETGFLTDDLVTQDDHSTQQKYLGVCKLPEEGSQHRRLDIIVVPHNELACALMYFTGSAHFNRSCRNLAIAKGMSLSEHSLNTGVIRSHGEKINKGTPLPTPTEESVFELLGIPYRSPQERDH</sequence>
<evidence type="ECO:0000313" key="20">
    <source>
        <dbReference type="EMBL" id="CAH1795935.1"/>
    </source>
</evidence>
<keyword evidence="13" id="KW-0456">Lyase</keyword>
<dbReference type="Pfam" id="PF14716">
    <property type="entry name" value="HHH_8"/>
    <property type="match status" value="1"/>
</dbReference>
<dbReference type="PANTHER" id="PTHR11276:SF28">
    <property type="entry name" value="DNA POLYMERASE LAMBDA"/>
    <property type="match status" value="1"/>
</dbReference>
<dbReference type="InterPro" id="IPR002054">
    <property type="entry name" value="DNA-dir_DNA_pol_X"/>
</dbReference>
<comment type="catalytic activity">
    <reaction evidence="15 18">
        <text>DNA(n) + a 2'-deoxyribonucleoside 5'-triphosphate = DNA(n+1) + diphosphate</text>
        <dbReference type="Rhea" id="RHEA:22508"/>
        <dbReference type="Rhea" id="RHEA-COMP:17339"/>
        <dbReference type="Rhea" id="RHEA-COMP:17340"/>
        <dbReference type="ChEBI" id="CHEBI:33019"/>
        <dbReference type="ChEBI" id="CHEBI:61560"/>
        <dbReference type="ChEBI" id="CHEBI:173112"/>
        <dbReference type="EC" id="2.7.7.7"/>
    </reaction>
</comment>
<comment type="subcellular location">
    <subcellularLocation>
        <location evidence="2 18">Nucleus</location>
    </subcellularLocation>
</comment>
<feature type="region of interest" description="Disordered" evidence="19">
    <location>
        <begin position="1"/>
        <end position="41"/>
    </location>
</feature>
<reference evidence="20" key="1">
    <citation type="submission" date="2022-03" db="EMBL/GenBank/DDBJ databases">
        <authorList>
            <person name="Martin C."/>
        </authorList>
    </citation>
    <scope>NUCLEOTIDE SEQUENCE</scope>
</reference>
<comment type="function">
    <text evidence="18">DNA polymerase that functions in several pathways of DNA repair. Involved in base excision repair (BER) responsible for repair of lesions that give rise to abasic (AP) sites in DNA. Also contributes to DNA double-strand break repair by non-homologous end joining and homologous recombination. Has both template-dependent and template-independent (terminal transferase) DNA polymerase activities. Has also a 5'-deoxyribose-5-phosphate lyase (dRP lyase) activity.</text>
</comment>
<dbReference type="EC" id="2.7.7.7" evidence="18"/>
<dbReference type="InterPro" id="IPR027421">
    <property type="entry name" value="DNA_pol_lamdba_lyase_dom_sf"/>
</dbReference>
<dbReference type="Proteomes" id="UP000749559">
    <property type="component" value="Unassembled WGS sequence"/>
</dbReference>
<dbReference type="InterPro" id="IPR019843">
    <property type="entry name" value="DNA_pol-X_BS"/>
</dbReference>
<dbReference type="PRINTS" id="PR00870">
    <property type="entry name" value="DNAPOLXBETA"/>
</dbReference>
<proteinExistence type="inferred from homology"/>
<feature type="region of interest" description="Disordered" evidence="19">
    <location>
        <begin position="155"/>
        <end position="216"/>
    </location>
</feature>
<organism evidence="20 21">
    <name type="scientific">Owenia fusiformis</name>
    <name type="common">Polychaete worm</name>
    <dbReference type="NCBI Taxonomy" id="6347"/>
    <lineage>
        <taxon>Eukaryota</taxon>
        <taxon>Metazoa</taxon>
        <taxon>Spiralia</taxon>
        <taxon>Lophotrochozoa</taxon>
        <taxon>Annelida</taxon>
        <taxon>Polychaeta</taxon>
        <taxon>Sedentaria</taxon>
        <taxon>Canalipalpata</taxon>
        <taxon>Sabellida</taxon>
        <taxon>Oweniida</taxon>
        <taxon>Oweniidae</taxon>
        <taxon>Owenia</taxon>
    </lineage>
</organism>
<dbReference type="SUPFAM" id="SSF52113">
    <property type="entry name" value="BRCT domain"/>
    <property type="match status" value="1"/>
</dbReference>
<keyword evidence="4" id="KW-0237">DNA synthesis</keyword>
<dbReference type="Gene3D" id="1.10.150.20">
    <property type="entry name" value="5' to 3' exonuclease, C-terminal subdomain"/>
    <property type="match status" value="1"/>
</dbReference>
<dbReference type="GO" id="GO:0006303">
    <property type="term" value="P:double-strand break repair via nonhomologous end joining"/>
    <property type="evidence" value="ECO:0007669"/>
    <property type="project" value="TreeGrafter"/>
</dbReference>
<dbReference type="Gene3D" id="3.30.460.10">
    <property type="entry name" value="Beta Polymerase, domain 2"/>
    <property type="match status" value="1"/>
</dbReference>
<evidence type="ECO:0000256" key="4">
    <source>
        <dbReference type="ARBA" id="ARBA00022634"/>
    </source>
</evidence>
<dbReference type="GO" id="GO:0003677">
    <property type="term" value="F:DNA binding"/>
    <property type="evidence" value="ECO:0007669"/>
    <property type="project" value="UniProtKB-UniRule"/>
</dbReference>
<dbReference type="GO" id="GO:0003887">
    <property type="term" value="F:DNA-directed DNA polymerase activity"/>
    <property type="evidence" value="ECO:0007669"/>
    <property type="project" value="UniProtKB-UniRule"/>
</dbReference>
<dbReference type="EMBL" id="CAIIXF020000010">
    <property type="protein sequence ID" value="CAH1795935.1"/>
    <property type="molecule type" value="Genomic_DNA"/>
</dbReference>
<evidence type="ECO:0000256" key="6">
    <source>
        <dbReference type="ARBA" id="ARBA00022695"/>
    </source>
</evidence>
<keyword evidence="8" id="KW-0479">Metal-binding</keyword>